<keyword evidence="2" id="KW-1185">Reference proteome</keyword>
<reference evidence="2" key="1">
    <citation type="submission" date="2016-12" db="EMBL/GenBank/DDBJ databases">
        <authorList>
            <person name="Varghese N."/>
            <person name="Submissions S."/>
        </authorList>
    </citation>
    <scope>NUCLEOTIDE SEQUENCE [LARGE SCALE GENOMIC DNA]</scope>
    <source>
        <strain evidence="2">DSM 13020</strain>
    </source>
</reference>
<dbReference type="OrthoDB" id="47404at2"/>
<proteinExistence type="predicted"/>
<evidence type="ECO:0000313" key="1">
    <source>
        <dbReference type="EMBL" id="SHN61178.1"/>
    </source>
</evidence>
<protein>
    <submittedName>
        <fullName evidence="1">Uncharacterized protein</fullName>
    </submittedName>
</protein>
<sequence length="305" mass="34442">MGLFRKRVVAYNISENSKRTILGFVRYGKIKIRGYHQGIVPPDPEDLIVMNIPWDIIQTLFLELPPVKKTNDMIRAAEYEVRRATGIEEDITVGCVCPYFAKSFVVFVKNADFKRFLDLNSIGFVPDVAYPNILAELLLIKKLPGYWVYIVIGETSSGIVVMNGNSILNMRMIDITVSEVSHIVKEETGFELYEIESSGNEELLESARKIVEAISDDIMGILEREITISVNTTEIEKITLDRITGFSILCDSSIVKSLVVHSQSETIKYVEPVFNVHPKSPIRLSEYGLLYRGGIELGKVKSITW</sequence>
<organism evidence="1 2">
    <name type="scientific">Fervidobacterium gondwanense DSM 13020</name>
    <dbReference type="NCBI Taxonomy" id="1121883"/>
    <lineage>
        <taxon>Bacteria</taxon>
        <taxon>Thermotogati</taxon>
        <taxon>Thermotogota</taxon>
        <taxon>Thermotogae</taxon>
        <taxon>Thermotogales</taxon>
        <taxon>Fervidobacteriaceae</taxon>
        <taxon>Fervidobacterium</taxon>
    </lineage>
</organism>
<dbReference type="EMBL" id="FRDJ01000005">
    <property type="protein sequence ID" value="SHN61178.1"/>
    <property type="molecule type" value="Genomic_DNA"/>
</dbReference>
<accession>A0A1M7SRY6</accession>
<evidence type="ECO:0000313" key="2">
    <source>
        <dbReference type="Proteomes" id="UP000184207"/>
    </source>
</evidence>
<dbReference type="Proteomes" id="UP000184207">
    <property type="component" value="Unassembled WGS sequence"/>
</dbReference>
<dbReference type="RefSeq" id="WP_072759361.1">
    <property type="nucleotide sequence ID" value="NZ_FRDJ01000005.1"/>
</dbReference>
<name>A0A1M7SRY6_FERGO</name>
<gene>
    <name evidence="1" type="ORF">SAMN02745226_01183</name>
</gene>
<dbReference type="STRING" id="1121883.SAMN02745226_01183"/>
<dbReference type="AlphaFoldDB" id="A0A1M7SRY6"/>